<evidence type="ECO:0000313" key="1">
    <source>
        <dbReference type="EMBL" id="MBB4959149.1"/>
    </source>
</evidence>
<dbReference type="AlphaFoldDB" id="A0A7W7WPV9"/>
<proteinExistence type="predicted"/>
<dbReference type="EMBL" id="JACHJW010000001">
    <property type="protein sequence ID" value="MBB4959149.1"/>
    <property type="molecule type" value="Genomic_DNA"/>
</dbReference>
<evidence type="ECO:0000313" key="2">
    <source>
        <dbReference type="Proteomes" id="UP000578819"/>
    </source>
</evidence>
<name>A0A7W7WPV9_9ACTN</name>
<protein>
    <submittedName>
        <fullName evidence="1">Uncharacterized protein</fullName>
    </submittedName>
</protein>
<accession>A0A7W7WPV9</accession>
<sequence length="109" mass="12383">MLGGVGWHRQLRKLSGPSSMSWNRFVKHQLGLDSSFHGRSRYERSGSVVPGLGRRGLVEEQVYVFVRRVVDQLIARNAVEDGLREEDVWLKQALRAWQSQQAGPSHCPT</sequence>
<gene>
    <name evidence="1" type="ORF">FHR38_002882</name>
</gene>
<keyword evidence="2" id="KW-1185">Reference proteome</keyword>
<reference evidence="1 2" key="1">
    <citation type="submission" date="2020-08" db="EMBL/GenBank/DDBJ databases">
        <title>Sequencing the genomes of 1000 actinobacteria strains.</title>
        <authorList>
            <person name="Klenk H.-P."/>
        </authorList>
    </citation>
    <scope>NUCLEOTIDE SEQUENCE [LARGE SCALE GENOMIC DNA]</scope>
    <source>
        <strain evidence="1 2">DSM 45886</strain>
    </source>
</reference>
<dbReference type="Proteomes" id="UP000578819">
    <property type="component" value="Unassembled WGS sequence"/>
</dbReference>
<organism evidence="1 2">
    <name type="scientific">Micromonospora polyrhachis</name>
    <dbReference type="NCBI Taxonomy" id="1282883"/>
    <lineage>
        <taxon>Bacteria</taxon>
        <taxon>Bacillati</taxon>
        <taxon>Actinomycetota</taxon>
        <taxon>Actinomycetes</taxon>
        <taxon>Micromonosporales</taxon>
        <taxon>Micromonosporaceae</taxon>
        <taxon>Micromonospora</taxon>
    </lineage>
</organism>
<comment type="caution">
    <text evidence="1">The sequence shown here is derived from an EMBL/GenBank/DDBJ whole genome shotgun (WGS) entry which is preliminary data.</text>
</comment>